<dbReference type="OrthoDB" id="2806188at2"/>
<organism evidence="3 4">
    <name type="scientific">Winogradskyella epiphytica</name>
    <dbReference type="NCBI Taxonomy" id="262005"/>
    <lineage>
        <taxon>Bacteria</taxon>
        <taxon>Pseudomonadati</taxon>
        <taxon>Bacteroidota</taxon>
        <taxon>Flavobacteriia</taxon>
        <taxon>Flavobacteriales</taxon>
        <taxon>Flavobacteriaceae</taxon>
        <taxon>Winogradskyella</taxon>
    </lineage>
</organism>
<proteinExistence type="predicted"/>
<keyword evidence="1" id="KW-1133">Transmembrane helix</keyword>
<feature type="transmembrane region" description="Helical" evidence="1">
    <location>
        <begin position="206"/>
        <end position="226"/>
    </location>
</feature>
<dbReference type="GO" id="GO:0080120">
    <property type="term" value="P:CAAX-box protein maturation"/>
    <property type="evidence" value="ECO:0007669"/>
    <property type="project" value="UniProtKB-ARBA"/>
</dbReference>
<feature type="transmembrane region" description="Helical" evidence="1">
    <location>
        <begin position="144"/>
        <end position="162"/>
    </location>
</feature>
<dbReference type="Proteomes" id="UP000248054">
    <property type="component" value="Unassembled WGS sequence"/>
</dbReference>
<dbReference type="EMBL" id="QJTD01000002">
    <property type="protein sequence ID" value="PYE81564.1"/>
    <property type="molecule type" value="Genomic_DNA"/>
</dbReference>
<evidence type="ECO:0000313" key="3">
    <source>
        <dbReference type="EMBL" id="PYE81564.1"/>
    </source>
</evidence>
<gene>
    <name evidence="3" type="ORF">DFQ11_102138</name>
</gene>
<feature type="transmembrane region" description="Helical" evidence="1">
    <location>
        <begin position="67"/>
        <end position="90"/>
    </location>
</feature>
<feature type="transmembrane region" description="Helical" evidence="1">
    <location>
        <begin position="271"/>
        <end position="291"/>
    </location>
</feature>
<feature type="transmembrane region" description="Helical" evidence="1">
    <location>
        <begin position="183"/>
        <end position="200"/>
    </location>
</feature>
<protein>
    <recommendedName>
        <fullName evidence="2">CAAX prenyl protease 2/Lysostaphin resistance protein A-like domain-containing protein</fullName>
    </recommendedName>
</protein>
<feature type="transmembrane region" description="Helical" evidence="1">
    <location>
        <begin position="17"/>
        <end position="42"/>
    </location>
</feature>
<keyword evidence="1" id="KW-0812">Transmembrane</keyword>
<name>A0A2V4XFB2_9FLAO</name>
<feature type="domain" description="CAAX prenyl protease 2/Lysostaphin resistance protein A-like" evidence="2">
    <location>
        <begin position="149"/>
        <end position="244"/>
    </location>
</feature>
<dbReference type="Pfam" id="PF02517">
    <property type="entry name" value="Rce1-like"/>
    <property type="match status" value="1"/>
</dbReference>
<dbReference type="RefSeq" id="WP_110474961.1">
    <property type="nucleotide sequence ID" value="NZ_BMWQ01000002.1"/>
</dbReference>
<reference evidence="3 4" key="1">
    <citation type="submission" date="2018-06" db="EMBL/GenBank/DDBJ databases">
        <title>Genomic Encyclopedia of Type Strains, Phase III (KMG-III): the genomes of soil and plant-associated and newly described type strains.</title>
        <authorList>
            <person name="Whitman W."/>
        </authorList>
    </citation>
    <scope>NUCLEOTIDE SEQUENCE [LARGE SCALE GENOMIC DNA]</scope>
    <source>
        <strain evidence="3 4">CECT 7945</strain>
    </source>
</reference>
<dbReference type="GO" id="GO:0004175">
    <property type="term" value="F:endopeptidase activity"/>
    <property type="evidence" value="ECO:0007669"/>
    <property type="project" value="UniProtKB-ARBA"/>
</dbReference>
<keyword evidence="4" id="KW-1185">Reference proteome</keyword>
<accession>A0A2V4XFB2</accession>
<dbReference type="AlphaFoldDB" id="A0A2V4XFB2"/>
<sequence>MNYIQQAYTGLYDWWRYLVGIIIIFAFWQIIGMIPLLVFIGIEVFNGADMSITTDIAQMAALLGNNLFLFLMLFSFAVGLVGVILSSKFLHKQSFRQLTTTRPKIDWSRFWFIFIVWGVFSLGTTYLSYYFSPEDYIFNFNLKPFLILCALIIFLMPLQTSFEEYLFRGYLMQGIGVLFKNRWAPLLLTSVGFGLLHGMNPEVDKLGPIMMVFYIGTGLILGIMTLMDDGLELALGFHAANNMFTALLVTSDWSALQTDALLTLTADPAEMAITEIVAPVVIVYPILLIILSKKYGWTNWKEKLFGKVELPVEDDFQTIESRENYKILD</sequence>
<keyword evidence="1" id="KW-0472">Membrane</keyword>
<dbReference type="InterPro" id="IPR003675">
    <property type="entry name" value="Rce1/LyrA-like_dom"/>
</dbReference>
<evidence type="ECO:0000256" key="1">
    <source>
        <dbReference type="SAM" id="Phobius"/>
    </source>
</evidence>
<feature type="transmembrane region" description="Helical" evidence="1">
    <location>
        <begin position="110"/>
        <end position="132"/>
    </location>
</feature>
<evidence type="ECO:0000259" key="2">
    <source>
        <dbReference type="Pfam" id="PF02517"/>
    </source>
</evidence>
<comment type="caution">
    <text evidence="3">The sequence shown here is derived from an EMBL/GenBank/DDBJ whole genome shotgun (WGS) entry which is preliminary data.</text>
</comment>
<evidence type="ECO:0000313" key="4">
    <source>
        <dbReference type="Proteomes" id="UP000248054"/>
    </source>
</evidence>